<dbReference type="EMBL" id="CAACXN010000020">
    <property type="protein sequence ID" value="VEW15236.1"/>
    <property type="molecule type" value="Genomic_DNA"/>
</dbReference>
<dbReference type="Proteomes" id="UP000216867">
    <property type="component" value="Unassembled WGS sequence"/>
</dbReference>
<reference evidence="3 5" key="2">
    <citation type="submission" date="2019-02" db="EMBL/GenBank/DDBJ databases">
        <authorList>
            <consortium name="Pathogen Informatics"/>
        </authorList>
    </citation>
    <scope>NUCLEOTIDE SEQUENCE [LARGE SCALE GENOMIC DNA]</scope>
    <source>
        <strain evidence="3 5">3012STDY7078520</strain>
    </source>
</reference>
<evidence type="ECO:0000313" key="5">
    <source>
        <dbReference type="Proteomes" id="UP000386281"/>
    </source>
</evidence>
<dbReference type="EMBL" id="CP065682">
    <property type="protein sequence ID" value="QPS35120.1"/>
    <property type="molecule type" value="Genomic_DNA"/>
</dbReference>
<accession>A0A269ZCF0</accession>
<evidence type="ECO:0000313" key="3">
    <source>
        <dbReference type="EMBL" id="VEW15236.1"/>
    </source>
</evidence>
<name>A0A269ZCF0_9MICO</name>
<dbReference type="GeneID" id="99775219"/>
<organism evidence="1 4">
    <name type="scientific">Brevibacterium casei</name>
    <dbReference type="NCBI Taxonomy" id="33889"/>
    <lineage>
        <taxon>Bacteria</taxon>
        <taxon>Bacillati</taxon>
        <taxon>Actinomycetota</taxon>
        <taxon>Actinomycetes</taxon>
        <taxon>Micrococcales</taxon>
        <taxon>Brevibacteriaceae</taxon>
        <taxon>Brevibacterium</taxon>
    </lineage>
</organism>
<proteinExistence type="predicted"/>
<dbReference type="KEGG" id="bcau:I6G59_07435"/>
<dbReference type="AlphaFoldDB" id="A0A269ZCF0"/>
<dbReference type="EMBL" id="NCWY01000007">
    <property type="protein sequence ID" value="PAK95435.1"/>
    <property type="molecule type" value="Genomic_DNA"/>
</dbReference>
<evidence type="ECO:0000313" key="1">
    <source>
        <dbReference type="EMBL" id="PAK95435.1"/>
    </source>
</evidence>
<dbReference type="Proteomes" id="UP000594979">
    <property type="component" value="Chromosome"/>
</dbReference>
<dbReference type="Proteomes" id="UP000386281">
    <property type="component" value="Unassembled WGS sequence"/>
</dbReference>
<reference evidence="1 4" key="1">
    <citation type="submission" date="2017-04" db="EMBL/GenBank/DDBJ databases">
        <title>Kefir bacterial isolates.</title>
        <authorList>
            <person name="Kim Y."/>
            <person name="Blasche S."/>
            <person name="Patil K.R."/>
        </authorList>
    </citation>
    <scope>NUCLEOTIDE SEQUENCE [LARGE SCALE GENOMIC DNA]</scope>
    <source>
        <strain evidence="1 4">OG2</strain>
    </source>
</reference>
<evidence type="ECO:0000313" key="6">
    <source>
        <dbReference type="Proteomes" id="UP000594979"/>
    </source>
</evidence>
<reference evidence="2 6" key="3">
    <citation type="submission" date="2020-12" db="EMBL/GenBank/DDBJ databases">
        <title>FDA dAtabase for Regulatory Grade micrObial Sequences (FDA-ARGOS): Supporting development and validation of Infectious Disease Dx tests.</title>
        <authorList>
            <person name="Sproer C."/>
            <person name="Gronow S."/>
            <person name="Severitt S."/>
            <person name="Schroder I."/>
            <person name="Tallon L."/>
            <person name="Sadzewicz L."/>
            <person name="Zhao X."/>
            <person name="Boylan J."/>
            <person name="Ott S."/>
            <person name="Bowen H."/>
            <person name="Vavikolanu K."/>
            <person name="Mehta A."/>
            <person name="Aluvathingal J."/>
            <person name="Nadendla S."/>
            <person name="Lowell S."/>
            <person name="Myers T."/>
            <person name="Yan Y."/>
            <person name="Sichtig H."/>
        </authorList>
    </citation>
    <scope>NUCLEOTIDE SEQUENCE [LARGE SCALE GENOMIC DNA]</scope>
    <source>
        <strain evidence="2 6">FDAARGOS_902</strain>
    </source>
</reference>
<dbReference type="RefSeq" id="WP_009378058.1">
    <property type="nucleotide sequence ID" value="NZ_CAACXN010000020.1"/>
</dbReference>
<gene>
    <name evidence="1" type="ORF">B8X04_09150</name>
    <name evidence="2" type="ORF">I6G59_07435</name>
    <name evidence="3" type="ORF">NCTC12391_03395</name>
</gene>
<evidence type="ECO:0000313" key="2">
    <source>
        <dbReference type="EMBL" id="QPS35120.1"/>
    </source>
</evidence>
<evidence type="ECO:0000313" key="4">
    <source>
        <dbReference type="Proteomes" id="UP000216867"/>
    </source>
</evidence>
<protein>
    <submittedName>
        <fullName evidence="1">Uncharacterized protein</fullName>
    </submittedName>
</protein>
<sequence length="100" mass="10509">MLSLWMAIQLIVVVLSADLDAVLPQSPAHLLVLVLLGAALLSPAGAWVSSALVRVLSLAPHGPWRRREPGLVRDVLLPEAPGTPGTSLARAPSFVLRAHA</sequence>